<dbReference type="InterPro" id="IPR009057">
    <property type="entry name" value="Homeodomain-like_sf"/>
</dbReference>
<evidence type="ECO:0000259" key="4">
    <source>
        <dbReference type="PROSITE" id="PS50090"/>
    </source>
</evidence>
<protein>
    <submittedName>
        <fullName evidence="6">Uncharacterized protein</fullName>
    </submittedName>
</protein>
<dbReference type="AlphaFoldDB" id="A0A6U2CGM8"/>
<name>A0A6U2CGM8_HEMAN</name>
<feature type="domain" description="HTH myb-type" evidence="5">
    <location>
        <begin position="36"/>
        <end position="82"/>
    </location>
</feature>
<dbReference type="Pfam" id="PF00249">
    <property type="entry name" value="Myb_DNA-binding"/>
    <property type="match status" value="2"/>
</dbReference>
<dbReference type="PANTHER" id="PTHR45614">
    <property type="entry name" value="MYB PROTEIN-RELATED"/>
    <property type="match status" value="1"/>
</dbReference>
<dbReference type="EMBL" id="HBFX01011652">
    <property type="protein sequence ID" value="CAD8952348.1"/>
    <property type="molecule type" value="Transcribed_RNA"/>
</dbReference>
<dbReference type="CDD" id="cd00167">
    <property type="entry name" value="SANT"/>
    <property type="match status" value="2"/>
</dbReference>
<dbReference type="GO" id="GO:0000978">
    <property type="term" value="F:RNA polymerase II cis-regulatory region sequence-specific DNA binding"/>
    <property type="evidence" value="ECO:0007669"/>
    <property type="project" value="TreeGrafter"/>
</dbReference>
<organism evidence="6">
    <name type="scientific">Hemiselmis andersenii</name>
    <name type="common">Cryptophyte alga</name>
    <dbReference type="NCBI Taxonomy" id="464988"/>
    <lineage>
        <taxon>Eukaryota</taxon>
        <taxon>Cryptophyceae</taxon>
        <taxon>Cryptomonadales</taxon>
        <taxon>Hemiselmidaceae</taxon>
        <taxon>Hemiselmis</taxon>
    </lineage>
</organism>
<feature type="domain" description="Myb-like" evidence="4">
    <location>
        <begin position="83"/>
        <end position="133"/>
    </location>
</feature>
<evidence type="ECO:0000313" key="6">
    <source>
        <dbReference type="EMBL" id="CAD8952348.1"/>
    </source>
</evidence>
<feature type="compositionally biased region" description="Polar residues" evidence="3">
    <location>
        <begin position="1"/>
        <end position="17"/>
    </location>
</feature>
<dbReference type="InterPro" id="IPR001005">
    <property type="entry name" value="SANT/Myb"/>
</dbReference>
<keyword evidence="1" id="KW-0677">Repeat</keyword>
<sequence>MSGKTSQGAVPCTQTNKPKPMTGSVKAEDASYDYSRRPWSKEEDDMIVKLVAEHGTKTWSLVGNKLQCRSGKQCRERYKNQLDPSIKRGPWTDEEDVIIVNAQEVHGNRWTEIAKLLPGRTDNAIKNHWNSTLYRKRDQILAECGRCSGKRSADDDLSPAGKRARGDEYRSALPTPMIGAIVHQGCTTTPAEACAHTKHRLVLDALLRDAPENADFNRVLAAAEEASTVKECIALDPVIEEEEEDLMASDVEMQSSSPEEEEEAFGISIERELPITSAPKSIEETVRMEVLEEEVVPEQDLGFSDMSVCAGSPSDADMADDYCDELGMRCDSSSVSSAETSPAWEAPELEDIADCDVTSMFSRESAFKHEPLEMASGMVDVSA</sequence>
<feature type="domain" description="Myb-like" evidence="4">
    <location>
        <begin position="31"/>
        <end position="82"/>
    </location>
</feature>
<reference evidence="6" key="1">
    <citation type="submission" date="2021-01" db="EMBL/GenBank/DDBJ databases">
        <authorList>
            <person name="Corre E."/>
            <person name="Pelletier E."/>
            <person name="Niang G."/>
            <person name="Scheremetjew M."/>
            <person name="Finn R."/>
            <person name="Kale V."/>
            <person name="Holt S."/>
            <person name="Cochrane G."/>
            <person name="Meng A."/>
            <person name="Brown T."/>
            <person name="Cohen L."/>
        </authorList>
    </citation>
    <scope>NUCLEOTIDE SEQUENCE</scope>
    <source>
        <strain evidence="6">CCMP644</strain>
    </source>
</reference>
<keyword evidence="2" id="KW-0238">DNA-binding</keyword>
<dbReference type="SUPFAM" id="SSF46689">
    <property type="entry name" value="Homeodomain-like"/>
    <property type="match status" value="1"/>
</dbReference>
<feature type="domain" description="HTH myb-type" evidence="5">
    <location>
        <begin position="83"/>
        <end position="137"/>
    </location>
</feature>
<dbReference type="Gene3D" id="1.10.10.60">
    <property type="entry name" value="Homeodomain-like"/>
    <property type="match status" value="2"/>
</dbReference>
<dbReference type="SMART" id="SM00717">
    <property type="entry name" value="SANT"/>
    <property type="match status" value="2"/>
</dbReference>
<dbReference type="PROSITE" id="PS51294">
    <property type="entry name" value="HTH_MYB"/>
    <property type="match status" value="2"/>
</dbReference>
<proteinExistence type="predicted"/>
<dbReference type="InterPro" id="IPR050560">
    <property type="entry name" value="MYB_TF"/>
</dbReference>
<accession>A0A6U2CGM8</accession>
<dbReference type="FunFam" id="1.10.10.60:FF:000010">
    <property type="entry name" value="Transcriptional activator Myb isoform A"/>
    <property type="match status" value="1"/>
</dbReference>
<dbReference type="InterPro" id="IPR017930">
    <property type="entry name" value="Myb_dom"/>
</dbReference>
<feature type="region of interest" description="Disordered" evidence="3">
    <location>
        <begin position="1"/>
        <end position="34"/>
    </location>
</feature>
<evidence type="ECO:0000256" key="2">
    <source>
        <dbReference type="ARBA" id="ARBA00023125"/>
    </source>
</evidence>
<evidence type="ECO:0000256" key="1">
    <source>
        <dbReference type="ARBA" id="ARBA00022737"/>
    </source>
</evidence>
<dbReference type="PANTHER" id="PTHR45614:SF274">
    <property type="entry name" value="MYB-LIKE DNA-BINDING PROTEIN"/>
    <property type="match status" value="1"/>
</dbReference>
<dbReference type="PROSITE" id="PS50090">
    <property type="entry name" value="MYB_LIKE"/>
    <property type="match status" value="2"/>
</dbReference>
<evidence type="ECO:0000256" key="3">
    <source>
        <dbReference type="SAM" id="MobiDB-lite"/>
    </source>
</evidence>
<gene>
    <name evidence="6" type="ORF">HAND00432_LOCUS6884</name>
</gene>
<dbReference type="GO" id="GO:0005634">
    <property type="term" value="C:nucleus"/>
    <property type="evidence" value="ECO:0007669"/>
    <property type="project" value="TreeGrafter"/>
</dbReference>
<evidence type="ECO:0000259" key="5">
    <source>
        <dbReference type="PROSITE" id="PS51294"/>
    </source>
</evidence>
<dbReference type="GO" id="GO:0000981">
    <property type="term" value="F:DNA-binding transcription factor activity, RNA polymerase II-specific"/>
    <property type="evidence" value="ECO:0007669"/>
    <property type="project" value="TreeGrafter"/>
</dbReference>